<reference evidence="2" key="1">
    <citation type="submission" date="2024-05" db="EMBL/GenBank/DDBJ databases">
        <authorList>
            <person name="Yu L."/>
        </authorList>
    </citation>
    <scope>NUCLEOTIDE SEQUENCE</scope>
    <source>
        <strain evidence="2">G08B096</strain>
    </source>
</reference>
<gene>
    <name evidence="2" type="ORF">ABIQ69_14850</name>
</gene>
<dbReference type="NCBIfam" id="TIGR00778">
    <property type="entry name" value="ahpD_dom"/>
    <property type="match status" value="1"/>
</dbReference>
<dbReference type="Pfam" id="PF02627">
    <property type="entry name" value="CMD"/>
    <property type="match status" value="1"/>
</dbReference>
<organism evidence="2">
    <name type="scientific">Agromyces sp. G08B096</name>
    <dbReference type="NCBI Taxonomy" id="3156399"/>
    <lineage>
        <taxon>Bacteria</taxon>
        <taxon>Bacillati</taxon>
        <taxon>Actinomycetota</taxon>
        <taxon>Actinomycetes</taxon>
        <taxon>Micrococcales</taxon>
        <taxon>Microbacteriaceae</taxon>
        <taxon>Agromyces</taxon>
    </lineage>
</organism>
<dbReference type="PANTHER" id="PTHR35446">
    <property type="entry name" value="SI:CH211-175M2.5"/>
    <property type="match status" value="1"/>
</dbReference>
<sequence>MTDTADRVAEPDVAVILRPEASTPAAFTAAELGWLPWLEPADAEQLTERQWAGLVDRARAKSDYFRLLVRDPDILRARTLADKDIFTNAADGLPRADRELAAAATSRVNGCVFCASVHARFAGHYSKRPGDVQRLLDDGVDAQQDAAWRAVIDASAALAATPPRLERRHLDALRAAGYDEQAVADVIHSAAFFNWANRLMLSLGEPDEPRADEPRADEPGR</sequence>
<name>A0AAU7W6T7_9MICO</name>
<accession>A0AAU7W6T7</accession>
<dbReference type="RefSeq" id="WP_350347903.1">
    <property type="nucleotide sequence ID" value="NZ_CP158374.1"/>
</dbReference>
<dbReference type="InterPro" id="IPR029032">
    <property type="entry name" value="AhpD-like"/>
</dbReference>
<dbReference type="NCBIfam" id="TIGR04030">
    <property type="entry name" value="perox_Avi_7169"/>
    <property type="match status" value="1"/>
</dbReference>
<proteinExistence type="predicted"/>
<dbReference type="Gene3D" id="1.20.1290.10">
    <property type="entry name" value="AhpD-like"/>
    <property type="match status" value="1"/>
</dbReference>
<evidence type="ECO:0000259" key="1">
    <source>
        <dbReference type="Pfam" id="PF02627"/>
    </source>
</evidence>
<protein>
    <submittedName>
        <fullName evidence="2">Alkylhydroperoxidase domain protein</fullName>
    </submittedName>
</protein>
<dbReference type="SUPFAM" id="SSF69118">
    <property type="entry name" value="AhpD-like"/>
    <property type="match status" value="1"/>
</dbReference>
<dbReference type="EMBL" id="CP158374">
    <property type="protein sequence ID" value="XBX81881.1"/>
    <property type="molecule type" value="Genomic_DNA"/>
</dbReference>
<dbReference type="AlphaFoldDB" id="A0AAU7W6T7"/>
<dbReference type="NCBIfam" id="TIGR01926">
    <property type="entry name" value="peroxid_rel"/>
    <property type="match status" value="1"/>
</dbReference>
<dbReference type="InterPro" id="IPR004675">
    <property type="entry name" value="AhpD_core"/>
</dbReference>
<dbReference type="InterPro" id="IPR003779">
    <property type="entry name" value="CMD-like"/>
</dbReference>
<dbReference type="InterPro" id="IPR023923">
    <property type="entry name" value="AhpD_Avi7169"/>
</dbReference>
<feature type="domain" description="Carboxymuconolactone decarboxylase-like" evidence="1">
    <location>
        <begin position="72"/>
        <end position="154"/>
    </location>
</feature>
<dbReference type="GO" id="GO:0051920">
    <property type="term" value="F:peroxiredoxin activity"/>
    <property type="evidence" value="ECO:0007669"/>
    <property type="project" value="InterPro"/>
</dbReference>
<dbReference type="InterPro" id="IPR010195">
    <property type="entry name" value="Uncharacterised_peroxidase-rel"/>
</dbReference>
<evidence type="ECO:0000313" key="2">
    <source>
        <dbReference type="EMBL" id="XBX81881.1"/>
    </source>
</evidence>
<dbReference type="PANTHER" id="PTHR35446:SF2">
    <property type="entry name" value="CARBOXYMUCONOLACTONE DECARBOXYLASE-LIKE DOMAIN-CONTAINING PROTEIN"/>
    <property type="match status" value="1"/>
</dbReference>